<organism evidence="1 2">
    <name type="scientific">Tenacibaculum adriaticum</name>
    <dbReference type="NCBI Taxonomy" id="413713"/>
    <lineage>
        <taxon>Bacteria</taxon>
        <taxon>Pseudomonadati</taxon>
        <taxon>Bacteroidota</taxon>
        <taxon>Flavobacteriia</taxon>
        <taxon>Flavobacteriales</taxon>
        <taxon>Flavobacteriaceae</taxon>
        <taxon>Tenacibaculum</taxon>
    </lineage>
</organism>
<keyword evidence="2" id="KW-1185">Reference proteome</keyword>
<sequence length="77" mass="7960">MKKQILNLGKALNNAEQKLIVGGFDLIQEGGECEGIEGTLPTGCPCNDDYMCSGLCDTGNSTTEGYAGVCVQSIGQG</sequence>
<reference evidence="1 2" key="1">
    <citation type="submission" date="2019-07" db="EMBL/GenBank/DDBJ databases">
        <title>Genomic Encyclopedia of Type Strains, Phase IV (KMG-IV): sequencing the most valuable type-strain genomes for metagenomic binning, comparative biology and taxonomic classification.</title>
        <authorList>
            <person name="Goeker M."/>
        </authorList>
    </citation>
    <scope>NUCLEOTIDE SEQUENCE [LARGE SCALE GENOMIC DNA]</scope>
    <source>
        <strain evidence="1 2">DSM 18961</strain>
    </source>
</reference>
<dbReference type="AlphaFoldDB" id="A0A5S5DX92"/>
<dbReference type="Proteomes" id="UP000323136">
    <property type="component" value="Unassembled WGS sequence"/>
</dbReference>
<evidence type="ECO:0000313" key="2">
    <source>
        <dbReference type="Proteomes" id="UP000323136"/>
    </source>
</evidence>
<proteinExistence type="predicted"/>
<accession>A0A5S5DX92</accession>
<protein>
    <submittedName>
        <fullName evidence="1">Uncharacterized protein</fullName>
    </submittedName>
</protein>
<name>A0A5S5DX92_9FLAO</name>
<comment type="caution">
    <text evidence="1">The sequence shown here is derived from an EMBL/GenBank/DDBJ whole genome shotgun (WGS) entry which is preliminary data.</text>
</comment>
<gene>
    <name evidence="1" type="ORF">C7447_101957</name>
</gene>
<evidence type="ECO:0000313" key="1">
    <source>
        <dbReference type="EMBL" id="TYQ00345.1"/>
    </source>
</evidence>
<dbReference type="EMBL" id="VNIA01000001">
    <property type="protein sequence ID" value="TYQ00345.1"/>
    <property type="molecule type" value="Genomic_DNA"/>
</dbReference>